<dbReference type="PANTHER" id="PTHR10202:SF13">
    <property type="entry name" value="PRESENILIN HOMOLOG"/>
    <property type="match status" value="1"/>
</dbReference>
<organism evidence="2">
    <name type="scientific">Brugia malayi</name>
    <name type="common">Filarial nematode worm</name>
    <dbReference type="NCBI Taxonomy" id="6279"/>
    <lineage>
        <taxon>Eukaryota</taxon>
        <taxon>Metazoa</taxon>
        <taxon>Ecdysozoa</taxon>
        <taxon>Nematoda</taxon>
        <taxon>Chromadorea</taxon>
        <taxon>Rhabditida</taxon>
        <taxon>Spirurina</taxon>
        <taxon>Spiruromorpha</taxon>
        <taxon>Filarioidea</taxon>
        <taxon>Onchocercidae</taxon>
        <taxon>Brugia</taxon>
    </lineage>
</organism>
<feature type="compositionally biased region" description="Basic residues" evidence="1">
    <location>
        <begin position="155"/>
        <end position="164"/>
    </location>
</feature>
<feature type="compositionally biased region" description="Basic residues" evidence="1">
    <location>
        <begin position="138"/>
        <end position="147"/>
    </location>
</feature>
<evidence type="ECO:0000313" key="2">
    <source>
        <dbReference type="EMBL" id="CDP99280.1"/>
    </source>
</evidence>
<feature type="region of interest" description="Disordered" evidence="1">
    <location>
        <begin position="137"/>
        <end position="164"/>
    </location>
</feature>
<dbReference type="GO" id="GO:0070765">
    <property type="term" value="C:gamma-secretase complex"/>
    <property type="evidence" value="ECO:0007669"/>
    <property type="project" value="TreeGrafter"/>
</dbReference>
<dbReference type="GO" id="GO:0006509">
    <property type="term" value="P:membrane protein ectodomain proteolysis"/>
    <property type="evidence" value="ECO:0007669"/>
    <property type="project" value="TreeGrafter"/>
</dbReference>
<dbReference type="EMBL" id="LN857007">
    <property type="protein sequence ID" value="CDP99280.1"/>
    <property type="molecule type" value="Genomic_DNA"/>
</dbReference>
<dbReference type="AlphaFoldDB" id="A0A1I9G474"/>
<protein>
    <submittedName>
        <fullName evidence="2">Bm10718, isoform b</fullName>
    </submittedName>
</protein>
<reference evidence="2" key="2">
    <citation type="submission" date="2012-12" db="EMBL/GenBank/DDBJ databases">
        <authorList>
            <consortium name="WormBase Consortium"/>
            <person name="Ghedin E."/>
            <person name="Paulini M."/>
        </authorList>
    </citation>
    <scope>NUCLEOTIDE SEQUENCE</scope>
    <source>
        <strain evidence="2">FR3</strain>
    </source>
</reference>
<dbReference type="InterPro" id="IPR042524">
    <property type="entry name" value="Presenilin_C"/>
</dbReference>
<sequence length="210" mass="23504">MKSSLELSKLASSQKIGLHSNGTLLTSFDLYFLLFDDSNETPQRMFFTVIALSDKDLFKAIGFQTAPPILTTLTVITYGTIDAFAVLAPIGPLRRISEKAHEYSDQVLRSLMFTAEDRNDERREEIAINRCLVEPKQQKVRRSHKTSSNKEAKSKHIQQRKALGRKTSVRLGMGDFIFHSLLVDKASATRSTMCVADSMAGWHTHPGSTV</sequence>
<dbReference type="Pfam" id="PF01080">
    <property type="entry name" value="Presenilin"/>
    <property type="match status" value="1"/>
</dbReference>
<dbReference type="Gene3D" id="1.10.472.100">
    <property type="entry name" value="Presenilin"/>
    <property type="match status" value="1"/>
</dbReference>
<dbReference type="InterPro" id="IPR001108">
    <property type="entry name" value="Peptidase_A22A"/>
</dbReference>
<dbReference type="GO" id="GO:0042500">
    <property type="term" value="F:aspartic endopeptidase activity, intramembrane cleaving"/>
    <property type="evidence" value="ECO:0007669"/>
    <property type="project" value="InterPro"/>
</dbReference>
<gene>
    <name evidence="2" type="primary">Bm10718</name>
    <name evidence="2" type="ORF">BM_Bm10718</name>
</gene>
<dbReference type="PANTHER" id="PTHR10202">
    <property type="entry name" value="PRESENILIN"/>
    <property type="match status" value="1"/>
</dbReference>
<accession>A0A1I9G474</accession>
<dbReference type="GO" id="GO:0016485">
    <property type="term" value="P:protein processing"/>
    <property type="evidence" value="ECO:0007669"/>
    <property type="project" value="InterPro"/>
</dbReference>
<evidence type="ECO:0000256" key="1">
    <source>
        <dbReference type="SAM" id="MobiDB-lite"/>
    </source>
</evidence>
<proteinExistence type="predicted"/>
<reference evidence="2" key="1">
    <citation type="journal article" date="2007" name="Science">
        <title>Draft genome of the filarial nematode parasite Brugia malayi.</title>
        <authorList>
            <person name="Ghedin E."/>
            <person name="Wang S."/>
            <person name="Spiro D."/>
            <person name="Caler E."/>
            <person name="Zhao Q."/>
            <person name="Crabtree J."/>
            <person name="Allen J.E."/>
            <person name="Delcher A.L."/>
            <person name="Guiliano D.B."/>
            <person name="Miranda-Saavedra D."/>
            <person name="Angiuoli S.V."/>
            <person name="Creasy T."/>
            <person name="Amedeo P."/>
            <person name="Haas B."/>
            <person name="El-Sayed N.M."/>
            <person name="Wortman J.R."/>
            <person name="Feldblyum T."/>
            <person name="Tallon L."/>
            <person name="Schatz M."/>
            <person name="Shumway M."/>
            <person name="Koo H."/>
            <person name="Salzberg S.L."/>
            <person name="Schobel S."/>
            <person name="Pertea M."/>
            <person name="Pop M."/>
            <person name="White O."/>
            <person name="Barton G.J."/>
            <person name="Carlow C.K."/>
            <person name="Crawford M.J."/>
            <person name="Daub J."/>
            <person name="Dimmic M.W."/>
            <person name="Estes C.F."/>
            <person name="Foster J.M."/>
            <person name="Ganatra M."/>
            <person name="Gregory W.F."/>
            <person name="Johnson N.M."/>
            <person name="Jin J."/>
            <person name="Komuniecki R."/>
            <person name="Korf I."/>
            <person name="Kumar S."/>
            <person name="Laney S."/>
            <person name="Li B.W."/>
            <person name="Li W."/>
            <person name="Lindblom T.H."/>
            <person name="Lustigman S."/>
            <person name="Ma D."/>
            <person name="Maina C.V."/>
            <person name="Martin D.M."/>
            <person name="McCarter J.P."/>
            <person name="McReynolds L."/>
            <person name="Mitreva M."/>
            <person name="Nutman T.B."/>
            <person name="Parkinson J."/>
            <person name="Peregrin-Alvarez J.M."/>
            <person name="Poole C."/>
            <person name="Ren Q."/>
            <person name="Saunders L."/>
            <person name="Sluder A.E."/>
            <person name="Smith K."/>
            <person name="Stanke M."/>
            <person name="Unnasch T.R."/>
            <person name="Ware J."/>
            <person name="Wei A.D."/>
            <person name="Weil G."/>
            <person name="Williams D.J."/>
            <person name="Zhang Y."/>
            <person name="Williams S.A."/>
            <person name="Fraser-Liggett C."/>
            <person name="Slatko B."/>
            <person name="Blaxter M.L."/>
            <person name="Scott A.L."/>
        </authorList>
    </citation>
    <scope>NUCLEOTIDE SEQUENCE</scope>
    <source>
        <strain evidence="2">FR3</strain>
    </source>
</reference>
<name>A0A1I9G474_BRUMA</name>